<evidence type="ECO:0000313" key="2">
    <source>
        <dbReference type="Proteomes" id="UP000298631"/>
    </source>
</evidence>
<dbReference type="InterPro" id="IPR011050">
    <property type="entry name" value="Pectin_lyase_fold/virulence"/>
</dbReference>
<organism evidence="1 2">
    <name type="scientific">Pseudorhodobacter turbinis</name>
    <dbReference type="NCBI Taxonomy" id="2500533"/>
    <lineage>
        <taxon>Bacteria</taxon>
        <taxon>Pseudomonadati</taxon>
        <taxon>Pseudomonadota</taxon>
        <taxon>Alphaproteobacteria</taxon>
        <taxon>Rhodobacterales</taxon>
        <taxon>Paracoccaceae</taxon>
        <taxon>Pseudorhodobacter</taxon>
    </lineage>
</organism>
<evidence type="ECO:0008006" key="3">
    <source>
        <dbReference type="Google" id="ProtNLM"/>
    </source>
</evidence>
<proteinExistence type="predicted"/>
<geneLocation type="plasmid" evidence="1 2">
    <name>unnamed2</name>
</geneLocation>
<dbReference type="SUPFAM" id="SSF51126">
    <property type="entry name" value="Pectin lyase-like"/>
    <property type="match status" value="1"/>
</dbReference>
<dbReference type="KEGG" id="pseb:EOK75_20355"/>
<gene>
    <name evidence="1" type="ORF">EOK75_20355</name>
</gene>
<sequence length="677" mass="74241">MFARRSFLAGLTGILTSSALRPLWAQPVPASVLNIRYGWDANVAGPTQATFYVATDGDDTADGSAERPVRTIQRGVDLLAAKGSGSLAIRGGLYREEVSLDALRGTSQHSYHIHRYGQERVTITAADPLTGWMPCPAEEAKALGLTAPDIFVARLPVSRMRHGAPKALNLHEAGQWRSIAVDRADMSNLEAIGDRDTYHAATFEVDADDRIYAIRDPRLIGMPSTSMHDVEALVYHRPNLVSTAQISAFDPQKGEITLTKPSGKMQRQGKKPVMLYALRGAPWALRKGSWIARKTDPEEVSIYFRPVDPASLEKDIEVSLRPLCIDFGNAGHVTLFGIEALRAAGDNRSSGICVRRNGLNRDPNAGSGLQLVHCRMGETMSIGPRGYGALFLRGTSDLKLQNISIEDVRGGFGLFLADGEHVDARFLHIVNASNSPARFYTLRRAVFAFSLLENSARDAHSNKFNFYEGSDAVLVYGVRCRNVEGYATYQKASRIYFAFCDLPSDPGSYSRALVSQNHSTGPGKGGANGNGAPVADSTFYYWNNTLIHEGGSPKRSNALNVGQKSGGETHAFFNNILNGGGFGRIYTSDANPALEHRSHNRYTGLSFWQTPRYGWRLGLAEEMMRAGHRPSGNGRDMRDIIQSEIAPLFPRFTHWDLDIDGRKVDWAAAPIGARVWE</sequence>
<keyword evidence="1" id="KW-0614">Plasmid</keyword>
<dbReference type="Gene3D" id="2.160.20.10">
    <property type="entry name" value="Single-stranded right-handed beta-helix, Pectin lyase-like"/>
    <property type="match status" value="1"/>
</dbReference>
<dbReference type="EMBL" id="CP039966">
    <property type="protein sequence ID" value="QCO58114.1"/>
    <property type="molecule type" value="Genomic_DNA"/>
</dbReference>
<dbReference type="Proteomes" id="UP000298631">
    <property type="component" value="Plasmid unnamed2"/>
</dbReference>
<reference evidence="1 2" key="1">
    <citation type="submission" date="2019-05" db="EMBL/GenBank/DDBJ databases">
        <title>Pseudorhodobacter turbinis sp. nov., isolated from the gut of the Korean turban shell.</title>
        <authorList>
            <person name="Jeong Y.-S."/>
            <person name="Kang W.-R."/>
            <person name="Bae J.-W."/>
        </authorList>
    </citation>
    <scope>NUCLEOTIDE SEQUENCE [LARGE SCALE GENOMIC DNA]</scope>
    <source>
        <strain evidence="1 2">S12M18</strain>
        <plasmid evidence="1 2">unnamed2</plasmid>
    </source>
</reference>
<evidence type="ECO:0000313" key="1">
    <source>
        <dbReference type="EMBL" id="QCO58114.1"/>
    </source>
</evidence>
<name>A0A4V1E1H1_9RHOB</name>
<dbReference type="OrthoDB" id="223957at2"/>
<accession>A0A4V1E1H1</accession>
<dbReference type="RefSeq" id="WP_137195921.1">
    <property type="nucleotide sequence ID" value="NZ_CP039966.1"/>
</dbReference>
<protein>
    <recommendedName>
        <fullName evidence="3">Right handed beta helix domain-containing protein</fullName>
    </recommendedName>
</protein>
<keyword evidence="2" id="KW-1185">Reference proteome</keyword>
<dbReference type="InterPro" id="IPR012334">
    <property type="entry name" value="Pectin_lyas_fold"/>
</dbReference>
<dbReference type="AlphaFoldDB" id="A0A4V1E1H1"/>